<dbReference type="OrthoDB" id="5592973at2"/>
<name>A0A4U1BLX9_9GAMM</name>
<dbReference type="Pfam" id="PF09493">
    <property type="entry name" value="DUF2389"/>
    <property type="match status" value="1"/>
</dbReference>
<dbReference type="Proteomes" id="UP000305675">
    <property type="component" value="Unassembled WGS sequence"/>
</dbReference>
<organism evidence="1 2">
    <name type="scientific">Ferrimonas aestuarii</name>
    <dbReference type="NCBI Taxonomy" id="2569539"/>
    <lineage>
        <taxon>Bacteria</taxon>
        <taxon>Pseudomonadati</taxon>
        <taxon>Pseudomonadota</taxon>
        <taxon>Gammaproteobacteria</taxon>
        <taxon>Alteromonadales</taxon>
        <taxon>Ferrimonadaceae</taxon>
        <taxon>Ferrimonas</taxon>
    </lineage>
</organism>
<gene>
    <name evidence="1" type="ORF">FCL42_13110</name>
</gene>
<dbReference type="RefSeq" id="WP_136863872.1">
    <property type="nucleotide sequence ID" value="NZ_SWCJ01000009.1"/>
</dbReference>
<evidence type="ECO:0000313" key="2">
    <source>
        <dbReference type="Proteomes" id="UP000305675"/>
    </source>
</evidence>
<dbReference type="NCBIfam" id="TIGR02450">
    <property type="entry name" value="TIGR02450 family Trp-rich protein"/>
    <property type="match status" value="1"/>
</dbReference>
<sequence>MNIFSEKHLHLSKWTANTAVNDDTHFWITYTFTDGHGHVTRVGMQGVNNRTPLEINADELTDSGRWHMGWI</sequence>
<dbReference type="AlphaFoldDB" id="A0A4U1BLX9"/>
<accession>A0A4U1BLX9</accession>
<proteinExistence type="predicted"/>
<dbReference type="EMBL" id="SWCJ01000009">
    <property type="protein sequence ID" value="TKB54322.1"/>
    <property type="molecule type" value="Genomic_DNA"/>
</dbReference>
<protein>
    <submittedName>
        <fullName evidence="1">TIGR02450 family Trp-rich protein</fullName>
    </submittedName>
</protein>
<dbReference type="InterPro" id="IPR012663">
    <property type="entry name" value="CHP02450_Tryp"/>
</dbReference>
<reference evidence="1 2" key="1">
    <citation type="submission" date="2019-04" db="EMBL/GenBank/DDBJ databases">
        <authorList>
            <person name="Hwang J.C."/>
        </authorList>
    </citation>
    <scope>NUCLEOTIDE SEQUENCE [LARGE SCALE GENOMIC DNA]</scope>
    <source>
        <strain evidence="1 2">IMCC35002</strain>
    </source>
</reference>
<evidence type="ECO:0000313" key="1">
    <source>
        <dbReference type="EMBL" id="TKB54322.1"/>
    </source>
</evidence>
<comment type="caution">
    <text evidence="1">The sequence shown here is derived from an EMBL/GenBank/DDBJ whole genome shotgun (WGS) entry which is preliminary data.</text>
</comment>
<keyword evidence="2" id="KW-1185">Reference proteome</keyword>